<proteinExistence type="predicted"/>
<reference evidence="2 3" key="1">
    <citation type="submission" date="2019-03" db="EMBL/GenBank/DDBJ databases">
        <title>Genomic Encyclopedia of Type Strains, Phase IV (KMG-IV): sequencing the most valuable type-strain genomes for metagenomic binning, comparative biology and taxonomic classification.</title>
        <authorList>
            <person name="Goeker M."/>
        </authorList>
    </citation>
    <scope>NUCLEOTIDE SEQUENCE [LARGE SCALE GENOMIC DNA]</scope>
    <source>
        <strain evidence="2 3">DSM 14836</strain>
    </source>
</reference>
<organism evidence="2 3">
    <name type="scientific">Tenacibaculum skagerrakense</name>
    <dbReference type="NCBI Taxonomy" id="186571"/>
    <lineage>
        <taxon>Bacteria</taxon>
        <taxon>Pseudomonadati</taxon>
        <taxon>Bacteroidota</taxon>
        <taxon>Flavobacteriia</taxon>
        <taxon>Flavobacteriales</taxon>
        <taxon>Flavobacteriaceae</taxon>
        <taxon>Tenacibaculum</taxon>
    </lineage>
</organism>
<protein>
    <submittedName>
        <fullName evidence="2">Uncharacterized protein</fullName>
    </submittedName>
</protein>
<comment type="caution">
    <text evidence="2">The sequence shown here is derived from an EMBL/GenBank/DDBJ whole genome shotgun (WGS) entry which is preliminary data.</text>
</comment>
<dbReference type="Proteomes" id="UP000294564">
    <property type="component" value="Unassembled WGS sequence"/>
</dbReference>
<sequence>MMKQILAIVFMLLLTLTAFTQEDKELSIFENSKNWKREVIKFPVNWAPKLDINGFEELLFTPKWSDSKSNEFWSLVIGWKIETSKTLDLKKIEANFKAYFDGLMIPNHWAKKFPKPVVDFKKAENGFVGIMTFFDGFHTGKVITVHVKGQQHFSQKDNNSIITFRISPRDFSDNIWNSLNEVQLRQENQTIINLDISWTNETFEFPISFAPEINYQGIAEVRFPKGWINPEHPNFWSYTYAWKINIEKEINAVELANNLELYFDGLNKINQNKELQQHKAVASIIKIKSLKNNTLFIGNIKTYDRFATNKKLILNVLIDVCYNSKEKQSIIHFKFSPKKFGHKTWEMLAEIELTKKQ</sequence>
<dbReference type="OrthoDB" id="704518at2"/>
<dbReference type="AlphaFoldDB" id="A0A4R2NR49"/>
<gene>
    <name evidence="2" type="ORF">EV195_107107</name>
</gene>
<evidence type="ECO:0000313" key="3">
    <source>
        <dbReference type="Proteomes" id="UP000294564"/>
    </source>
</evidence>
<accession>A0A4R2NR49</accession>
<feature type="chain" id="PRO_5020472285" evidence="1">
    <location>
        <begin position="21"/>
        <end position="357"/>
    </location>
</feature>
<feature type="signal peptide" evidence="1">
    <location>
        <begin position="1"/>
        <end position="20"/>
    </location>
</feature>
<keyword evidence="1" id="KW-0732">Signal</keyword>
<dbReference type="RefSeq" id="WP_132795216.1">
    <property type="nucleotide sequence ID" value="NZ_SLXM01000007.1"/>
</dbReference>
<dbReference type="EMBL" id="SLXM01000007">
    <property type="protein sequence ID" value="TCP23941.1"/>
    <property type="molecule type" value="Genomic_DNA"/>
</dbReference>
<evidence type="ECO:0000256" key="1">
    <source>
        <dbReference type="SAM" id="SignalP"/>
    </source>
</evidence>
<evidence type="ECO:0000313" key="2">
    <source>
        <dbReference type="EMBL" id="TCP23941.1"/>
    </source>
</evidence>
<name>A0A4R2NR49_9FLAO</name>
<keyword evidence="3" id="KW-1185">Reference proteome</keyword>